<accession>A0A5J4QJS4</accession>
<dbReference type="EMBL" id="SNRW01045160">
    <property type="protein sequence ID" value="KAA6321675.1"/>
    <property type="molecule type" value="Genomic_DNA"/>
</dbReference>
<organism evidence="2 3">
    <name type="scientific">Streblomastix strix</name>
    <dbReference type="NCBI Taxonomy" id="222440"/>
    <lineage>
        <taxon>Eukaryota</taxon>
        <taxon>Metamonada</taxon>
        <taxon>Preaxostyla</taxon>
        <taxon>Oxymonadida</taxon>
        <taxon>Streblomastigidae</taxon>
        <taxon>Streblomastix</taxon>
    </lineage>
</organism>
<evidence type="ECO:0000256" key="1">
    <source>
        <dbReference type="SAM" id="MobiDB-lite"/>
    </source>
</evidence>
<comment type="caution">
    <text evidence="2">The sequence shown here is derived from an EMBL/GenBank/DDBJ whole genome shotgun (WGS) entry which is preliminary data.</text>
</comment>
<proteinExistence type="predicted"/>
<sequence>QSEDSEEAKDPLSVQGDNEKHMEMDNGSRSSTSIAIASSIQLGRRGL</sequence>
<reference evidence="2 3" key="1">
    <citation type="submission" date="2019-03" db="EMBL/GenBank/DDBJ databases">
        <title>Single cell metagenomics reveals metabolic interactions within the superorganism composed of flagellate Streblomastix strix and complex community of Bacteroidetes bacteria on its surface.</title>
        <authorList>
            <person name="Treitli S.C."/>
            <person name="Kolisko M."/>
            <person name="Husnik F."/>
            <person name="Keeling P."/>
            <person name="Hampl V."/>
        </authorList>
    </citation>
    <scope>NUCLEOTIDE SEQUENCE [LARGE SCALE GENOMIC DNA]</scope>
    <source>
        <strain evidence="2">ST1C</strain>
    </source>
</reference>
<feature type="non-terminal residue" evidence="2">
    <location>
        <position position="1"/>
    </location>
</feature>
<gene>
    <name evidence="2" type="ORF">EZS28_054525</name>
</gene>
<name>A0A5J4QJS4_9EUKA</name>
<feature type="compositionally biased region" description="Low complexity" evidence="1">
    <location>
        <begin position="28"/>
        <end position="40"/>
    </location>
</feature>
<feature type="compositionally biased region" description="Basic and acidic residues" evidence="1">
    <location>
        <begin position="17"/>
        <end position="26"/>
    </location>
</feature>
<dbReference type="AlphaFoldDB" id="A0A5J4QJS4"/>
<feature type="region of interest" description="Disordered" evidence="1">
    <location>
        <begin position="1"/>
        <end position="47"/>
    </location>
</feature>
<evidence type="ECO:0000313" key="3">
    <source>
        <dbReference type="Proteomes" id="UP000324800"/>
    </source>
</evidence>
<protein>
    <submittedName>
        <fullName evidence="2">Uncharacterized protein</fullName>
    </submittedName>
</protein>
<evidence type="ECO:0000313" key="2">
    <source>
        <dbReference type="EMBL" id="KAA6321675.1"/>
    </source>
</evidence>
<dbReference type="Proteomes" id="UP000324800">
    <property type="component" value="Unassembled WGS sequence"/>
</dbReference>